<protein>
    <recommendedName>
        <fullName evidence="3">Glycosyltransferase</fullName>
    </recommendedName>
</protein>
<dbReference type="EMBL" id="FOPK01000064">
    <property type="protein sequence ID" value="SFH78694.1"/>
    <property type="molecule type" value="Genomic_DNA"/>
</dbReference>
<feature type="non-terminal residue" evidence="1">
    <location>
        <position position="1"/>
    </location>
</feature>
<evidence type="ECO:0000313" key="1">
    <source>
        <dbReference type="EMBL" id="SFH78694.1"/>
    </source>
</evidence>
<proteinExistence type="predicted"/>
<gene>
    <name evidence="1" type="ORF">SAMN05192567_1649</name>
</gene>
<reference evidence="1 2" key="1">
    <citation type="submission" date="2016-10" db="EMBL/GenBank/DDBJ databases">
        <authorList>
            <person name="Varghese N."/>
            <person name="Submissions S."/>
        </authorList>
    </citation>
    <scope>NUCLEOTIDE SEQUENCE [LARGE SCALE GENOMIC DNA]</scope>
    <source>
        <strain evidence="1 2">CBMB27</strain>
    </source>
</reference>
<accession>A0AAE8L9Y4</accession>
<dbReference type="Gene3D" id="3.40.50.2000">
    <property type="entry name" value="Glycogen Phosphorylase B"/>
    <property type="match status" value="1"/>
</dbReference>
<evidence type="ECO:0000313" key="2">
    <source>
        <dbReference type="Proteomes" id="UP000199140"/>
    </source>
</evidence>
<dbReference type="Proteomes" id="UP000199140">
    <property type="component" value="Unassembled WGS sequence"/>
</dbReference>
<sequence>SACRACLASDADGFEEPDPGERRAAFGAFLARASRVFAPSADTAGRIRDVYPNLAVTVRPRVEPERSVRPTALQRPGRVRRVAVLGGISLPEGGLLLQALASDARKRDLPLRFSIVGFSDPTLTGGLERAGVTETGRYSTDDPTLDRVARAALQIAETGRHWEDDEILDLVTQVSADLVLMPSIWPETYAYALSLALRTGLPVAAFDLGEPAERLRADPDGHLLPYALATDPAACNDRLLALDIPAGGRVATPIRAATSDGLMRDYYALTT</sequence>
<evidence type="ECO:0008006" key="3">
    <source>
        <dbReference type="Google" id="ProtNLM"/>
    </source>
</evidence>
<dbReference type="SUPFAM" id="SSF53756">
    <property type="entry name" value="UDP-Glycosyltransferase/glycogen phosphorylase"/>
    <property type="match status" value="1"/>
</dbReference>
<name>A0AAE8L9Y4_9HYPH</name>
<organism evidence="1 2">
    <name type="scientific">Methylobacterium phyllosphaerae</name>
    <dbReference type="NCBI Taxonomy" id="418223"/>
    <lineage>
        <taxon>Bacteria</taxon>
        <taxon>Pseudomonadati</taxon>
        <taxon>Pseudomonadota</taxon>
        <taxon>Alphaproteobacteria</taxon>
        <taxon>Hyphomicrobiales</taxon>
        <taxon>Methylobacteriaceae</taxon>
        <taxon>Methylobacterium</taxon>
    </lineage>
</organism>
<dbReference type="AlphaFoldDB" id="A0AAE8L9Y4"/>
<comment type="caution">
    <text evidence="1">The sequence shown here is derived from an EMBL/GenBank/DDBJ whole genome shotgun (WGS) entry which is preliminary data.</text>
</comment>